<dbReference type="PANTHER" id="PTHR19316">
    <property type="entry name" value="PROTEIN FOLDING REGULATOR"/>
    <property type="match status" value="1"/>
</dbReference>
<organism evidence="4 5">
    <name type="scientific">Athelia psychrophila</name>
    <dbReference type="NCBI Taxonomy" id="1759441"/>
    <lineage>
        <taxon>Eukaryota</taxon>
        <taxon>Fungi</taxon>
        <taxon>Dikarya</taxon>
        <taxon>Basidiomycota</taxon>
        <taxon>Agaricomycotina</taxon>
        <taxon>Agaricomycetes</taxon>
        <taxon>Agaricomycetidae</taxon>
        <taxon>Atheliales</taxon>
        <taxon>Atheliaceae</taxon>
        <taxon>Athelia</taxon>
    </lineage>
</organism>
<keyword evidence="5" id="KW-1185">Reference proteome</keyword>
<dbReference type="PANTHER" id="PTHR19316:SF18">
    <property type="entry name" value="HSP70-BINDING PROTEIN 1"/>
    <property type="match status" value="1"/>
</dbReference>
<dbReference type="EMBL" id="KV417483">
    <property type="protein sequence ID" value="KZP33249.1"/>
    <property type="molecule type" value="Genomic_DNA"/>
</dbReference>
<dbReference type="Gene3D" id="1.25.10.10">
    <property type="entry name" value="Leucine-rich Repeat Variant"/>
    <property type="match status" value="1"/>
</dbReference>
<dbReference type="OrthoDB" id="10250458at2759"/>
<dbReference type="SUPFAM" id="SSF48371">
    <property type="entry name" value="ARM repeat"/>
    <property type="match status" value="1"/>
</dbReference>
<dbReference type="AlphaFoldDB" id="A0A166W0E0"/>
<dbReference type="InterPro" id="IPR013918">
    <property type="entry name" value="Nucleotide_exch_fac_Fes1"/>
</dbReference>
<protein>
    <submittedName>
        <fullName evidence="4">Nucleotide exchange factors-like protein</fullName>
    </submittedName>
</protein>
<dbReference type="InterPro" id="IPR011989">
    <property type="entry name" value="ARM-like"/>
</dbReference>
<reference evidence="4 5" key="1">
    <citation type="journal article" date="2016" name="Mol. Biol. Evol.">
        <title>Comparative Genomics of Early-Diverging Mushroom-Forming Fungi Provides Insights into the Origins of Lignocellulose Decay Capabilities.</title>
        <authorList>
            <person name="Nagy L.G."/>
            <person name="Riley R."/>
            <person name="Tritt A."/>
            <person name="Adam C."/>
            <person name="Daum C."/>
            <person name="Floudas D."/>
            <person name="Sun H."/>
            <person name="Yadav J.S."/>
            <person name="Pangilinan J."/>
            <person name="Larsson K.H."/>
            <person name="Matsuura K."/>
            <person name="Barry K."/>
            <person name="Labutti K."/>
            <person name="Kuo R."/>
            <person name="Ohm R.A."/>
            <person name="Bhattacharya S.S."/>
            <person name="Shirouzu T."/>
            <person name="Yoshinaga Y."/>
            <person name="Martin F.M."/>
            <person name="Grigoriev I.V."/>
            <person name="Hibbett D.S."/>
        </authorList>
    </citation>
    <scope>NUCLEOTIDE SEQUENCE [LARGE SCALE GENOMIC DNA]</scope>
    <source>
        <strain evidence="4 5">CBS 109695</strain>
    </source>
</reference>
<feature type="domain" description="Nucleotide exchange factor Fes1" evidence="3">
    <location>
        <begin position="1"/>
        <end position="82"/>
    </location>
</feature>
<accession>A0A166W0E0</accession>
<dbReference type="Pfam" id="PF08609">
    <property type="entry name" value="Fes1"/>
    <property type="match status" value="1"/>
</dbReference>
<dbReference type="Proteomes" id="UP000076532">
    <property type="component" value="Unassembled WGS sequence"/>
</dbReference>
<evidence type="ECO:0000256" key="2">
    <source>
        <dbReference type="ARBA" id="ARBA00022737"/>
    </source>
</evidence>
<dbReference type="InterPro" id="IPR016024">
    <property type="entry name" value="ARM-type_fold"/>
</dbReference>
<proteinExistence type="inferred from homology"/>
<comment type="similarity">
    <text evidence="1">Belongs to the FES1 family.</text>
</comment>
<evidence type="ECO:0000256" key="1">
    <source>
        <dbReference type="ARBA" id="ARBA00011045"/>
    </source>
</evidence>
<name>A0A166W0E0_9AGAM</name>
<evidence type="ECO:0000259" key="3">
    <source>
        <dbReference type="Pfam" id="PF08609"/>
    </source>
</evidence>
<gene>
    <name evidence="4" type="ORF">FIBSPDRAFT_811393</name>
</gene>
<evidence type="ECO:0000313" key="5">
    <source>
        <dbReference type="Proteomes" id="UP000076532"/>
    </source>
</evidence>
<dbReference type="GO" id="GO:0000774">
    <property type="term" value="F:adenyl-nucleotide exchange factor activity"/>
    <property type="evidence" value="ECO:0007669"/>
    <property type="project" value="TreeGrafter"/>
</dbReference>
<dbReference type="GO" id="GO:0005783">
    <property type="term" value="C:endoplasmic reticulum"/>
    <property type="evidence" value="ECO:0007669"/>
    <property type="project" value="TreeGrafter"/>
</dbReference>
<sequence length="337" mass="36375">MDSLLRWGIENSSPPVAGAPPPVRRTDLDSAIIDHILGKPDAVLMKEALAIAVDDTQSEDDRVRALDNIEMFVESIDNANDLAKLQMWRPLHDLLSSPSSSPAIVTQTLWVIGTALQNNPSAQISYLSLEPIPILLSFIKPETASASTRSKAVYALSGLLKLNAAAVRALGDEGWANLRVALEDSDIKMRRKVAFLLNTLLLQTDEPSAATASPQIVHANSHASMLSDPSAASTSALALRALKDNGVLDSVISGLVDFVPFGADGDGNEDLQFEETCIRIVHTYSVSCEAPLTEEQKAKMAGFLRQDRRDEQGASERWGLVAEELGDLREKVGLSRA</sequence>
<evidence type="ECO:0000313" key="4">
    <source>
        <dbReference type="EMBL" id="KZP33249.1"/>
    </source>
</evidence>
<keyword evidence="2" id="KW-0677">Repeat</keyword>
<dbReference type="InterPro" id="IPR050693">
    <property type="entry name" value="Hsp70_NEF-Inhibitors"/>
</dbReference>
<dbReference type="STRING" id="436010.A0A166W0E0"/>